<evidence type="ECO:0000256" key="1">
    <source>
        <dbReference type="ARBA" id="ARBA00001962"/>
    </source>
</evidence>
<feature type="chain" id="PRO_5031294255" description="Fe2OG dioxygenase domain-containing protein" evidence="2">
    <location>
        <begin position="20"/>
        <end position="331"/>
    </location>
</feature>
<dbReference type="PANTHER" id="PTHR20883">
    <property type="entry name" value="PHYTANOYL-COA DIOXYGENASE DOMAIN CONTAINING 1"/>
    <property type="match status" value="1"/>
</dbReference>
<dbReference type="Gene3D" id="2.60.120.620">
    <property type="entry name" value="q2cbj1_9rhob like domain"/>
    <property type="match status" value="1"/>
</dbReference>
<name>A0A7S2GNK7_9STRA</name>
<dbReference type="AlphaFoldDB" id="A0A7S2GNK7"/>
<feature type="signal peptide" evidence="2">
    <location>
        <begin position="1"/>
        <end position="19"/>
    </location>
</feature>
<organism evidence="3">
    <name type="scientific">Octactis speculum</name>
    <dbReference type="NCBI Taxonomy" id="3111310"/>
    <lineage>
        <taxon>Eukaryota</taxon>
        <taxon>Sar</taxon>
        <taxon>Stramenopiles</taxon>
        <taxon>Ochrophyta</taxon>
        <taxon>Dictyochophyceae</taxon>
        <taxon>Dictyochales</taxon>
        <taxon>Dictyochaceae</taxon>
        <taxon>Octactis</taxon>
    </lineage>
</organism>
<dbReference type="Pfam" id="PF05721">
    <property type="entry name" value="PhyH"/>
    <property type="match status" value="1"/>
</dbReference>
<keyword evidence="2" id="KW-0732">Signal</keyword>
<dbReference type="PANTHER" id="PTHR20883:SF49">
    <property type="entry name" value="PHYTANOYL-COA DIOXYGENASE"/>
    <property type="match status" value="1"/>
</dbReference>
<dbReference type="SUPFAM" id="SSF51197">
    <property type="entry name" value="Clavaminate synthase-like"/>
    <property type="match status" value="1"/>
</dbReference>
<accession>A0A7S2GNK7</accession>
<gene>
    <name evidence="3" type="ORF">DSPE1174_LOCUS25655</name>
</gene>
<protein>
    <recommendedName>
        <fullName evidence="4">Fe2OG dioxygenase domain-containing protein</fullName>
    </recommendedName>
</protein>
<dbReference type="InterPro" id="IPR008775">
    <property type="entry name" value="Phytyl_CoA_dOase-like"/>
</dbReference>
<comment type="cofactor">
    <cofactor evidence="1">
        <name>Fe cation</name>
        <dbReference type="ChEBI" id="CHEBI:24875"/>
    </cofactor>
</comment>
<evidence type="ECO:0000313" key="3">
    <source>
        <dbReference type="EMBL" id="CAD9464331.1"/>
    </source>
</evidence>
<reference evidence="3" key="1">
    <citation type="submission" date="2021-01" db="EMBL/GenBank/DDBJ databases">
        <authorList>
            <person name="Corre E."/>
            <person name="Pelletier E."/>
            <person name="Niang G."/>
            <person name="Scheremetjew M."/>
            <person name="Finn R."/>
            <person name="Kale V."/>
            <person name="Holt S."/>
            <person name="Cochrane G."/>
            <person name="Meng A."/>
            <person name="Brown T."/>
            <person name="Cohen L."/>
        </authorList>
    </citation>
    <scope>NUCLEOTIDE SEQUENCE</scope>
    <source>
        <strain evidence="3">CCMP1381</strain>
    </source>
</reference>
<sequence length="331" mass="37284">MRYILIWLNLPGFLALSLSTPRNFPVESATSNSNPSYPLSVERVLEFERNGHICTRCLLEDSEVKSVKQTVESAFLLLEPDAWRQSARVMLEGVEDDFGLPLVKNFEDAADCRAVLEEHDVELPFLQAMNLWRNDPKVEAIVRKFGKTAAQLLGVESVRLYQDSVFYKRVDDGPTRWHSDLHMSPLDTNSMVTMWLALDHVPSQEDGGSALTFASGSHRDFALAFHYDPRDETNDLTERYAEALCDHGELRPGDATWHHGWTLHSSPPNELDSPRLAFTVSFIADGARILGAEALKSGETIDDEDRASYEDWLCDLEPGARAEHRLLPVVC</sequence>
<evidence type="ECO:0000256" key="2">
    <source>
        <dbReference type="SAM" id="SignalP"/>
    </source>
</evidence>
<proteinExistence type="predicted"/>
<dbReference type="EMBL" id="HBGS01049280">
    <property type="protein sequence ID" value="CAD9464331.1"/>
    <property type="molecule type" value="Transcribed_RNA"/>
</dbReference>
<evidence type="ECO:0008006" key="4">
    <source>
        <dbReference type="Google" id="ProtNLM"/>
    </source>
</evidence>